<dbReference type="GO" id="GO:0046856">
    <property type="term" value="P:phosphatidylinositol dephosphorylation"/>
    <property type="evidence" value="ECO:0007669"/>
    <property type="project" value="InterPro"/>
</dbReference>
<dbReference type="InterPro" id="IPR048869">
    <property type="entry name" value="OCRL-1_2_ASH"/>
</dbReference>
<dbReference type="Gene3D" id="2.60.40.10">
    <property type="entry name" value="Immunoglobulins"/>
    <property type="match status" value="1"/>
</dbReference>
<sequence length="1177" mass="125627">MKSLLGFRNKAAAAVKARVGPQTQQEQQRQLQKPFEDGQGGDSKAQSAETSQHGSASPSPRHSPLPTRDTGTGATANIDPVLRHLLANARSEAVREQFLQTPPAEYTKYEGLRLLVGSYNVNGRAPAQDADLREWLAIGLDKPDLVAVGFQELVPLSASNVVMGASLESAATWDRLIDNALNYSARHNLERSGTLGEGKSSMETVKSGEAPPHSVIAASGQAAAGQDGLPSRDLMSWDDDVPETQIPAVTGEDVSSSTQSLTAPPASAFVAAGNSARNFSRMHSRARSTVDSLFGDDDAGYLSPMEDTFSVLSDDAVLPPPPYVQVAAKQMVGIYLSVWVRRSLLQHIRGVQVTSIGTGVLGYLGNKGAVAMRLRLHDSGLGIVCAHMSSGESEGDDQKRNYDYSEIVRRMQFPPDVEGVTDADALLGTTSSGVNKVVQSGARLGQWGSNRGLMGLENLIWVGDLNYRLTRPDAEVRASLKAGKFKDLVPADELGIMMRSNKAFQGWKEGPLSFPPTFKFKRGTQHYLGDDDDDTASELGSQDLRAPSSSSLAAPSTPDSRAHDNHGTPHQQHPGEKPEKRRTPAWTDRILYTSHGECLSQQSYHSASLMLSDHMPVRATFSLQARIYSTASIDTAVDAARRIVDAREMEARPKCELEPTSLDVGACLYGATHTLHLVLTNTSRSRAVWQFMPLPGVMFGDHSERVYRPTPRWASVQPQQGALEPAQSCEVILQICIVGGSGGSAELLAAAQGSKLDAILVLRVQDGNDIFCSVAGSYLPSFFGASLSTLATLPRPLIKQPIPHEQMAALKVDTVRRSRSMRESYDFDAAGPGAFYSPAASMTGSPFAPTGINPAEDSFGRQRRYGSNFSSLGSEADFELQAADSSRQASGTQETSPERPSSPQSLPPRHNQMPSAGSVPLPRGSDAGGRQRRSLDKGLAESSSHASPERRSRGGEVSTSGPAGDPVPPELRRLGRWLMAEGRLSAPGCLDGAADDLLGAALEVGGNHPGIAQLRTALDLGRGVPEGTTAAQGLATLLAWLAALPSPLLPPTAARGAERSLPLAFEAEALLSEAMPPADWAVFRFVICVFRQATALDARKHNGLAASRLANLLSEALFGVISSDVVTGGKPLDATHAAELQRMASGIAETIDRRSAFVSLFLDPRVEFYESVAQPGQ</sequence>
<keyword evidence="6" id="KW-1185">Reference proteome</keyword>
<feature type="compositionally biased region" description="Low complexity" evidence="3">
    <location>
        <begin position="8"/>
        <end position="32"/>
    </location>
</feature>
<comment type="similarity">
    <text evidence="1">Belongs to the inositol polyphosphate 5-phosphatase family.</text>
</comment>
<dbReference type="Pfam" id="PF21310">
    <property type="entry name" value="OCRL-like_ASH"/>
    <property type="match status" value="1"/>
</dbReference>
<dbReference type="Proteomes" id="UP001465755">
    <property type="component" value="Unassembled WGS sequence"/>
</dbReference>
<dbReference type="InterPro" id="IPR013783">
    <property type="entry name" value="Ig-like_fold"/>
</dbReference>
<dbReference type="SMART" id="SM00128">
    <property type="entry name" value="IPPc"/>
    <property type="match status" value="1"/>
</dbReference>
<evidence type="ECO:0000313" key="6">
    <source>
        <dbReference type="Proteomes" id="UP001465755"/>
    </source>
</evidence>
<evidence type="ECO:0000313" key="5">
    <source>
        <dbReference type="EMBL" id="KAK9792500.1"/>
    </source>
</evidence>
<dbReference type="Pfam" id="PF22669">
    <property type="entry name" value="Exo_endo_phos2"/>
    <property type="match status" value="2"/>
</dbReference>
<reference evidence="5 6" key="1">
    <citation type="journal article" date="2024" name="Nat. Commun.">
        <title>Phylogenomics reveals the evolutionary origins of lichenization in chlorophyte algae.</title>
        <authorList>
            <person name="Puginier C."/>
            <person name="Libourel C."/>
            <person name="Otte J."/>
            <person name="Skaloud P."/>
            <person name="Haon M."/>
            <person name="Grisel S."/>
            <person name="Petersen M."/>
            <person name="Berrin J.G."/>
            <person name="Delaux P.M."/>
            <person name="Dal Grande F."/>
            <person name="Keller J."/>
        </authorList>
    </citation>
    <scope>NUCLEOTIDE SEQUENCE [LARGE SCALE GENOMIC DNA]</scope>
    <source>
        <strain evidence="5 6">SAG 2036</strain>
    </source>
</reference>
<feature type="region of interest" description="Disordered" evidence="3">
    <location>
        <begin position="847"/>
        <end position="970"/>
    </location>
</feature>
<evidence type="ECO:0000256" key="1">
    <source>
        <dbReference type="ARBA" id="ARBA00010768"/>
    </source>
</evidence>
<proteinExistence type="inferred from homology"/>
<dbReference type="Gene3D" id="3.60.10.10">
    <property type="entry name" value="Endonuclease/exonuclease/phosphatase"/>
    <property type="match status" value="2"/>
</dbReference>
<feature type="region of interest" description="Disordered" evidence="3">
    <location>
        <begin position="523"/>
        <end position="584"/>
    </location>
</feature>
<dbReference type="InterPro" id="IPR000300">
    <property type="entry name" value="IPPc"/>
</dbReference>
<organism evidence="5 6">
    <name type="scientific">Symbiochloris irregularis</name>
    <dbReference type="NCBI Taxonomy" id="706552"/>
    <lineage>
        <taxon>Eukaryota</taxon>
        <taxon>Viridiplantae</taxon>
        <taxon>Chlorophyta</taxon>
        <taxon>core chlorophytes</taxon>
        <taxon>Trebouxiophyceae</taxon>
        <taxon>Trebouxiales</taxon>
        <taxon>Trebouxiaceae</taxon>
        <taxon>Symbiochloris</taxon>
    </lineage>
</organism>
<feature type="domain" description="Inositol polyphosphate-related phosphatase" evidence="4">
    <location>
        <begin position="264"/>
        <end position="629"/>
    </location>
</feature>
<evidence type="ECO:0000256" key="3">
    <source>
        <dbReference type="SAM" id="MobiDB-lite"/>
    </source>
</evidence>
<comment type="caution">
    <text evidence="5">The sequence shown here is derived from an EMBL/GenBank/DDBJ whole genome shotgun (WGS) entry which is preliminary data.</text>
</comment>
<dbReference type="GO" id="GO:0004439">
    <property type="term" value="F:phosphatidylinositol-4,5-bisphosphate 5-phosphatase activity"/>
    <property type="evidence" value="ECO:0007669"/>
    <property type="project" value="TreeGrafter"/>
</dbReference>
<dbReference type="InterPro" id="IPR036691">
    <property type="entry name" value="Endo/exonu/phosph_ase_sf"/>
</dbReference>
<protein>
    <recommendedName>
        <fullName evidence="4">Inositol polyphosphate-related phosphatase domain-containing protein</fullName>
    </recommendedName>
</protein>
<feature type="compositionally biased region" description="Low complexity" evidence="3">
    <location>
        <begin position="546"/>
        <end position="559"/>
    </location>
</feature>
<dbReference type="GO" id="GO:0004445">
    <property type="term" value="F:inositol-polyphosphate 5-phosphatase activity"/>
    <property type="evidence" value="ECO:0007669"/>
    <property type="project" value="InterPro"/>
</dbReference>
<gene>
    <name evidence="5" type="ORF">WJX73_010349</name>
</gene>
<feature type="compositionally biased region" description="Low complexity" evidence="3">
    <location>
        <begin position="217"/>
        <end position="226"/>
    </location>
</feature>
<feature type="compositionally biased region" description="Basic and acidic residues" evidence="3">
    <location>
        <begin position="560"/>
        <end position="582"/>
    </location>
</feature>
<evidence type="ECO:0000259" key="4">
    <source>
        <dbReference type="SMART" id="SM00128"/>
    </source>
</evidence>
<dbReference type="EMBL" id="JALJOQ010000163">
    <property type="protein sequence ID" value="KAK9792500.1"/>
    <property type="molecule type" value="Genomic_DNA"/>
</dbReference>
<feature type="region of interest" description="Disordered" evidence="3">
    <location>
        <begin position="1"/>
        <end position="75"/>
    </location>
</feature>
<dbReference type="SUPFAM" id="SSF56219">
    <property type="entry name" value="DNase I-like"/>
    <property type="match status" value="1"/>
</dbReference>
<dbReference type="AlphaFoldDB" id="A0AAW1NPV6"/>
<dbReference type="GO" id="GO:0034485">
    <property type="term" value="F:phosphatidylinositol-3,4,5-trisphosphate 5-phosphatase activity"/>
    <property type="evidence" value="ECO:0007669"/>
    <property type="project" value="TreeGrafter"/>
</dbReference>
<dbReference type="InterPro" id="IPR045849">
    <property type="entry name" value="IP5P_plant"/>
</dbReference>
<dbReference type="PANTHER" id="PTHR45666:SF22">
    <property type="entry name" value="TYPE I INOSITOL POLYPHOSPHATE 5-PHOSPHATASE 4"/>
    <property type="match status" value="1"/>
</dbReference>
<dbReference type="PANTHER" id="PTHR45666">
    <property type="entry name" value="TYPE IV INOSITOL POLYPHOSPHATE 5-PHOSPHATASE 9"/>
    <property type="match status" value="1"/>
</dbReference>
<feature type="region of interest" description="Disordered" evidence="3">
    <location>
        <begin position="191"/>
        <end position="239"/>
    </location>
</feature>
<name>A0AAW1NPV6_9CHLO</name>
<keyword evidence="2" id="KW-0378">Hydrolase</keyword>
<accession>A0AAW1NPV6</accession>
<feature type="compositionally biased region" description="Polar residues" evidence="3">
    <location>
        <begin position="883"/>
        <end position="904"/>
    </location>
</feature>
<evidence type="ECO:0000256" key="2">
    <source>
        <dbReference type="ARBA" id="ARBA00022801"/>
    </source>
</evidence>
<feature type="compositionally biased region" description="Polar residues" evidence="3">
    <location>
        <begin position="44"/>
        <end position="60"/>
    </location>
</feature>